<sequence>MRVTSADLHPELRRVYRLMPNPPVARRWQRRLVRAGVALLPEPTVPADIRYGCVDLGRGVRVHLFAPTSPGPDAALLWIHGGGMVIGSAAQDYSMCLRVVGELGIVVASVDYRLAPEHRFPAPLDDCHRAWTWLLTHAADYGVDPTRIAIGGQSAGGGLAAGLVQRVHDEGGIQPVAQWLFCPMLDDRTAANRRLDDVHHFLWDNRSNRTGWSAYLGRQPGGAAVPPYASPSRREHFEGLPATWIGAGDIELFYAEDRAYADALSAAGVDCTFDVVPGAPHAFESLASGTTVAREYTQQAHSWLGRRLGPAAKPS</sequence>
<dbReference type="Pfam" id="PF07859">
    <property type="entry name" value="Abhydrolase_3"/>
    <property type="match status" value="1"/>
</dbReference>
<keyword evidence="4" id="KW-1185">Reference proteome</keyword>
<dbReference type="Proteomes" id="UP000749311">
    <property type="component" value="Unassembled WGS sequence"/>
</dbReference>
<dbReference type="EMBL" id="JAAMOZ010000001">
    <property type="protein sequence ID" value="NIH56705.1"/>
    <property type="molecule type" value="Genomic_DNA"/>
</dbReference>
<evidence type="ECO:0000313" key="4">
    <source>
        <dbReference type="Proteomes" id="UP000749311"/>
    </source>
</evidence>
<name>A0ABX0SE98_9ACTN</name>
<evidence type="ECO:0000256" key="1">
    <source>
        <dbReference type="ARBA" id="ARBA00022801"/>
    </source>
</evidence>
<dbReference type="PANTHER" id="PTHR48081:SF8">
    <property type="entry name" value="ALPHA_BETA HYDROLASE FOLD-3 DOMAIN-CONTAINING PROTEIN-RELATED"/>
    <property type="match status" value="1"/>
</dbReference>
<dbReference type="InterPro" id="IPR050300">
    <property type="entry name" value="GDXG_lipolytic_enzyme"/>
</dbReference>
<protein>
    <submittedName>
        <fullName evidence="3">Acetyl esterase/lipase</fullName>
    </submittedName>
</protein>
<dbReference type="InterPro" id="IPR029058">
    <property type="entry name" value="AB_hydrolase_fold"/>
</dbReference>
<feature type="domain" description="Alpha/beta hydrolase fold-3" evidence="2">
    <location>
        <begin position="76"/>
        <end position="284"/>
    </location>
</feature>
<dbReference type="InterPro" id="IPR013094">
    <property type="entry name" value="AB_hydrolase_3"/>
</dbReference>
<dbReference type="PANTHER" id="PTHR48081">
    <property type="entry name" value="AB HYDROLASE SUPERFAMILY PROTEIN C4A8.06C"/>
    <property type="match status" value="1"/>
</dbReference>
<dbReference type="RefSeq" id="WP_167165840.1">
    <property type="nucleotide sequence ID" value="NZ_BAAAOO010000015.1"/>
</dbReference>
<organism evidence="3 4">
    <name type="scientific">Brooklawnia cerclae</name>
    <dbReference type="NCBI Taxonomy" id="349934"/>
    <lineage>
        <taxon>Bacteria</taxon>
        <taxon>Bacillati</taxon>
        <taxon>Actinomycetota</taxon>
        <taxon>Actinomycetes</taxon>
        <taxon>Propionibacteriales</taxon>
        <taxon>Propionibacteriaceae</taxon>
        <taxon>Brooklawnia</taxon>
    </lineage>
</organism>
<evidence type="ECO:0000313" key="3">
    <source>
        <dbReference type="EMBL" id="NIH56705.1"/>
    </source>
</evidence>
<dbReference type="Gene3D" id="3.40.50.1820">
    <property type="entry name" value="alpha/beta hydrolase"/>
    <property type="match status" value="1"/>
</dbReference>
<comment type="caution">
    <text evidence="3">The sequence shown here is derived from an EMBL/GenBank/DDBJ whole genome shotgun (WGS) entry which is preliminary data.</text>
</comment>
<accession>A0ABX0SE98</accession>
<keyword evidence="1" id="KW-0378">Hydrolase</keyword>
<gene>
    <name evidence="3" type="ORF">FB473_001350</name>
</gene>
<evidence type="ECO:0000259" key="2">
    <source>
        <dbReference type="Pfam" id="PF07859"/>
    </source>
</evidence>
<reference evidence="3 4" key="1">
    <citation type="submission" date="2020-02" db="EMBL/GenBank/DDBJ databases">
        <title>Sequencing the genomes of 1000 actinobacteria strains.</title>
        <authorList>
            <person name="Klenk H.-P."/>
        </authorList>
    </citation>
    <scope>NUCLEOTIDE SEQUENCE [LARGE SCALE GENOMIC DNA]</scope>
    <source>
        <strain evidence="3 4">DSM 19609</strain>
    </source>
</reference>
<dbReference type="SUPFAM" id="SSF53474">
    <property type="entry name" value="alpha/beta-Hydrolases"/>
    <property type="match status" value="1"/>
</dbReference>
<proteinExistence type="predicted"/>